<organism evidence="1 2">
    <name type="scientific">Desulfofundulus australicus DSM 11792</name>
    <dbReference type="NCBI Taxonomy" id="1121425"/>
    <lineage>
        <taxon>Bacteria</taxon>
        <taxon>Bacillati</taxon>
        <taxon>Bacillota</taxon>
        <taxon>Clostridia</taxon>
        <taxon>Eubacteriales</taxon>
        <taxon>Peptococcaceae</taxon>
        <taxon>Desulfofundulus</taxon>
    </lineage>
</organism>
<evidence type="ECO:0000313" key="2">
    <source>
        <dbReference type="Proteomes" id="UP000184196"/>
    </source>
</evidence>
<dbReference type="EMBL" id="FQUW01000016">
    <property type="protein sequence ID" value="SHF13822.1"/>
    <property type="molecule type" value="Genomic_DNA"/>
</dbReference>
<keyword evidence="2" id="KW-1185">Reference proteome</keyword>
<proteinExistence type="predicted"/>
<dbReference type="AlphaFoldDB" id="A0A1M4Z7U2"/>
<name>A0A1M4Z7U2_9FIRM</name>
<accession>A0A1M4Z7U2</accession>
<protein>
    <submittedName>
        <fullName evidence="1">Uncharacterized protein</fullName>
    </submittedName>
</protein>
<evidence type="ECO:0000313" key="1">
    <source>
        <dbReference type="EMBL" id="SHF13822.1"/>
    </source>
</evidence>
<dbReference type="Proteomes" id="UP000184196">
    <property type="component" value="Unassembled WGS sequence"/>
</dbReference>
<reference evidence="2" key="1">
    <citation type="submission" date="2016-11" db="EMBL/GenBank/DDBJ databases">
        <authorList>
            <person name="Varghese N."/>
            <person name="Submissions S."/>
        </authorList>
    </citation>
    <scope>NUCLEOTIDE SEQUENCE [LARGE SCALE GENOMIC DNA]</scope>
    <source>
        <strain evidence="2">DSM 11792</strain>
    </source>
</reference>
<sequence length="51" mass="6006">MAERKVVKFLGEVPATWERSKEYCSPTCKHSAKSHRYRVRQKLKLLRNAST</sequence>
<gene>
    <name evidence="1" type="ORF">SAMN02745218_01521</name>
</gene>